<feature type="transmembrane region" description="Helical" evidence="1">
    <location>
        <begin position="50"/>
        <end position="70"/>
    </location>
</feature>
<organism evidence="2 3">
    <name type="scientific">Sphingomonas paucimobilis</name>
    <name type="common">Pseudomonas paucimobilis</name>
    <dbReference type="NCBI Taxonomy" id="13689"/>
    <lineage>
        <taxon>Bacteria</taxon>
        <taxon>Pseudomonadati</taxon>
        <taxon>Pseudomonadota</taxon>
        <taxon>Alphaproteobacteria</taxon>
        <taxon>Sphingomonadales</taxon>
        <taxon>Sphingomonadaceae</taxon>
        <taxon>Sphingomonas</taxon>
    </lineage>
</organism>
<evidence type="ECO:0000256" key="1">
    <source>
        <dbReference type="SAM" id="Phobius"/>
    </source>
</evidence>
<evidence type="ECO:0000313" key="3">
    <source>
        <dbReference type="Proteomes" id="UP000594836"/>
    </source>
</evidence>
<keyword evidence="1" id="KW-0812">Transmembrane</keyword>
<name>A0A7T3E827_SPHPI</name>
<reference evidence="2 3" key="1">
    <citation type="submission" date="2020-12" db="EMBL/GenBank/DDBJ databases">
        <title>FDA dAtabase for Regulatory Grade micrObial Sequences (FDA-ARGOS): Supporting development and validation of Infectious Disease Dx tests.</title>
        <authorList>
            <person name="Sproer C."/>
            <person name="Gronow S."/>
            <person name="Severitt S."/>
            <person name="Schroder I."/>
            <person name="Tallon L."/>
            <person name="Sadzewicz L."/>
            <person name="Zhao X."/>
            <person name="Boylan J."/>
            <person name="Ott S."/>
            <person name="Bowen H."/>
            <person name="Vavikolanu K."/>
            <person name="Mehta A."/>
            <person name="Aluvathingal J."/>
            <person name="Nadendla S."/>
            <person name="Lowell S."/>
            <person name="Myers T."/>
            <person name="Yan Y."/>
            <person name="Sichtig H."/>
        </authorList>
    </citation>
    <scope>NUCLEOTIDE SEQUENCE [LARGE SCALE GENOMIC DNA]</scope>
    <source>
        <strain evidence="2 3">FDAARGOS_881</strain>
        <plasmid evidence="2 3">unnamed1</plasmid>
    </source>
</reference>
<sequence>MKSTFLSAISNILHYGSISIMNQRTPDDFKHELQALDTAHAQNEAARDSFVALAHTALFAASVSFVGSAVPLAKAVWPYALVAGWAIDVLGLLALTVSFATARKAIDARRAALYDDIPPVAAWSERLNGFALWSFPAALLCLFSFVTANVVSINEREASPSASTAAIPIGRIEGDSAAATRAVAAGGRVAASNGRCSGATGSGRPTTAAAASGACQEVGCGAPRR</sequence>
<dbReference type="EMBL" id="CP065714">
    <property type="protein sequence ID" value="QPT11009.1"/>
    <property type="molecule type" value="Genomic_DNA"/>
</dbReference>
<evidence type="ECO:0000313" key="2">
    <source>
        <dbReference type="EMBL" id="QPT11009.1"/>
    </source>
</evidence>
<dbReference type="AlphaFoldDB" id="A0A7T3E827"/>
<dbReference type="GeneID" id="78525804"/>
<feature type="transmembrane region" description="Helical" evidence="1">
    <location>
        <begin position="130"/>
        <end position="151"/>
    </location>
</feature>
<keyword evidence="1" id="KW-0472">Membrane</keyword>
<protein>
    <submittedName>
        <fullName evidence="2">Uncharacterized protein</fullName>
    </submittedName>
</protein>
<gene>
    <name evidence="2" type="ORF">I6G38_21140</name>
</gene>
<keyword evidence="1" id="KW-1133">Transmembrane helix</keyword>
<accession>A0A7T3E827</accession>
<keyword evidence="2" id="KW-0614">Plasmid</keyword>
<dbReference type="RefSeq" id="WP_128130751.1">
    <property type="nucleotide sequence ID" value="NZ_CP065669.1"/>
</dbReference>
<dbReference type="Proteomes" id="UP000594836">
    <property type="component" value="Plasmid unnamed1"/>
</dbReference>
<proteinExistence type="predicted"/>
<geneLocation type="plasmid" evidence="2 3">
    <name>unnamed1</name>
</geneLocation>
<feature type="transmembrane region" description="Helical" evidence="1">
    <location>
        <begin position="76"/>
        <end position="100"/>
    </location>
</feature>